<dbReference type="InterPro" id="IPR046848">
    <property type="entry name" value="E_motif"/>
</dbReference>
<evidence type="ECO:0008006" key="6">
    <source>
        <dbReference type="Google" id="ProtNLM"/>
    </source>
</evidence>
<dbReference type="InterPro" id="IPR002885">
    <property type="entry name" value="PPR_rpt"/>
</dbReference>
<evidence type="ECO:0000256" key="1">
    <source>
        <dbReference type="ARBA" id="ARBA00022737"/>
    </source>
</evidence>
<feature type="repeat" description="PPR" evidence="3">
    <location>
        <begin position="102"/>
        <end position="136"/>
    </location>
</feature>
<dbReference type="SUPFAM" id="SSF48452">
    <property type="entry name" value="TPR-like"/>
    <property type="match status" value="1"/>
</dbReference>
<name>A0AAV0RZS8_9ROSI</name>
<protein>
    <recommendedName>
        <fullName evidence="6">Pentatricopeptide repeat-containing protein</fullName>
    </recommendedName>
</protein>
<evidence type="ECO:0000313" key="5">
    <source>
        <dbReference type="Proteomes" id="UP001154282"/>
    </source>
</evidence>
<accession>A0AAV0RZS8</accession>
<feature type="repeat" description="PPR" evidence="3">
    <location>
        <begin position="40"/>
        <end position="74"/>
    </location>
</feature>
<feature type="repeat" description="PPR" evidence="3">
    <location>
        <begin position="501"/>
        <end position="535"/>
    </location>
</feature>
<dbReference type="InterPro" id="IPR011990">
    <property type="entry name" value="TPR-like_helical_dom_sf"/>
</dbReference>
<organism evidence="4 5">
    <name type="scientific">Linum tenue</name>
    <dbReference type="NCBI Taxonomy" id="586396"/>
    <lineage>
        <taxon>Eukaryota</taxon>
        <taxon>Viridiplantae</taxon>
        <taxon>Streptophyta</taxon>
        <taxon>Embryophyta</taxon>
        <taxon>Tracheophyta</taxon>
        <taxon>Spermatophyta</taxon>
        <taxon>Magnoliopsida</taxon>
        <taxon>eudicotyledons</taxon>
        <taxon>Gunneridae</taxon>
        <taxon>Pentapetalae</taxon>
        <taxon>rosids</taxon>
        <taxon>fabids</taxon>
        <taxon>Malpighiales</taxon>
        <taxon>Linaceae</taxon>
        <taxon>Linum</taxon>
    </lineage>
</organism>
<comment type="caution">
    <text evidence="4">The sequence shown here is derived from an EMBL/GenBank/DDBJ whole genome shotgun (WGS) entry which is preliminary data.</text>
</comment>
<gene>
    <name evidence="4" type="ORF">LITE_LOCUS50368</name>
</gene>
<dbReference type="EMBL" id="CAMGYJ010000011">
    <property type="protein sequence ID" value="CAI0624389.1"/>
    <property type="molecule type" value="Genomic_DNA"/>
</dbReference>
<keyword evidence="1" id="KW-0677">Repeat</keyword>
<feature type="repeat" description="PPR" evidence="3">
    <location>
        <begin position="369"/>
        <end position="399"/>
    </location>
</feature>
<sequence length="681" mass="74963">MEAELHSLARLLQSINTPQSIRQGKQLHLLFFKKGLLNSTVSLANRLLQMYVRCDSFSDAHKLFDEMSERNCFSWNTMIEGSMNSGDKGKSLELFDSMPCKNDYSWNVVVSGLAKSGDVGTARKLFDEMPRRDGVAWNSMIHGYAKTGRSVEAVKLFGTLSRDPYERSSTDSFVLATVIRACTDLGAIDCGKQLHARILINSVEFDTVMASSLTNFYAKCGDLDSANLVLNTMGDPDDFSLSAMVAGYASHGRMEEAQRLLQKTSNQSTVVWNSLISGYVANGVDNEAVKCFNQMRTREIRLDSSTIASILSSCSTVGNYNLGTQIHAYASKAGLMAEVVAASALVDAYSKSGNAYKACKLFTELKVFDTVLLNSMITIYSNCGRIEDAKHIFKTMPFKSLISWNSMIVALSKNGCPMEALNIFLEMNKLGLRMDEFSLASVVIACADVSSIELGEQVFARATSSGLDSNPAVSTSLVDFYCKCGFVESGRKIFDATLKLDSVCWNSMLMGYATNGQGTEVLSLFNAMRDNCVAPSGITFTAILSACDHCGLVEEGWKWFHEMRHRYNIDPGIEHYSCMIDLLARVGRIEEAMKLIDHMPFKADACMWSSVLRGCVAHGDNDLGEKVAERIIELDPGNASAYTQLSGIFATSGDWASSAVIRDMMKENQIRKLPGYSWGDR</sequence>
<dbReference type="PANTHER" id="PTHR47926:SF392">
    <property type="entry name" value="PENTATRICOPEPTIDE REPEAT-CONTAINING PROTEIN"/>
    <property type="match status" value="1"/>
</dbReference>
<dbReference type="Proteomes" id="UP001154282">
    <property type="component" value="Unassembled WGS sequence"/>
</dbReference>
<dbReference type="Pfam" id="PF01535">
    <property type="entry name" value="PPR"/>
    <property type="match status" value="10"/>
</dbReference>
<proteinExistence type="inferred from homology"/>
<reference evidence="4" key="1">
    <citation type="submission" date="2022-08" db="EMBL/GenBank/DDBJ databases">
        <authorList>
            <person name="Gutierrez-Valencia J."/>
        </authorList>
    </citation>
    <scope>NUCLEOTIDE SEQUENCE</scope>
</reference>
<comment type="similarity">
    <text evidence="2">Belongs to the PPR family. PCMP-E subfamily.</text>
</comment>
<dbReference type="Pfam" id="PF20431">
    <property type="entry name" value="E_motif"/>
    <property type="match status" value="1"/>
</dbReference>
<dbReference type="PROSITE" id="PS51375">
    <property type="entry name" value="PPR"/>
    <property type="match status" value="6"/>
</dbReference>
<dbReference type="GO" id="GO:0009451">
    <property type="term" value="P:RNA modification"/>
    <property type="evidence" value="ECO:0007669"/>
    <property type="project" value="InterPro"/>
</dbReference>
<dbReference type="NCBIfam" id="TIGR00756">
    <property type="entry name" value="PPR"/>
    <property type="match status" value="7"/>
</dbReference>
<feature type="repeat" description="PPR" evidence="3">
    <location>
        <begin position="268"/>
        <end position="302"/>
    </location>
</feature>
<dbReference type="GO" id="GO:0005739">
    <property type="term" value="C:mitochondrion"/>
    <property type="evidence" value="ECO:0007669"/>
    <property type="project" value="UniProtKB-ARBA"/>
</dbReference>
<dbReference type="FunFam" id="1.25.40.10:FF:000205">
    <property type="entry name" value="Pentatricopeptide repeat-containing protein, mitochondrial"/>
    <property type="match status" value="1"/>
</dbReference>
<dbReference type="GO" id="GO:0003723">
    <property type="term" value="F:RNA binding"/>
    <property type="evidence" value="ECO:0007669"/>
    <property type="project" value="InterPro"/>
</dbReference>
<dbReference type="AlphaFoldDB" id="A0AAV0RZS8"/>
<evidence type="ECO:0000256" key="3">
    <source>
        <dbReference type="PROSITE-ProRule" id="PRU00708"/>
    </source>
</evidence>
<evidence type="ECO:0000313" key="4">
    <source>
        <dbReference type="EMBL" id="CAI0624389.1"/>
    </source>
</evidence>
<keyword evidence="5" id="KW-1185">Reference proteome</keyword>
<dbReference type="FunFam" id="1.25.40.10:FF:000797">
    <property type="entry name" value="Pentatricopeptide repeat-containing protein chloroplastic"/>
    <property type="match status" value="1"/>
</dbReference>
<dbReference type="InterPro" id="IPR046960">
    <property type="entry name" value="PPR_At4g14850-like_plant"/>
</dbReference>
<dbReference type="PANTHER" id="PTHR47926">
    <property type="entry name" value="PENTATRICOPEPTIDE REPEAT-CONTAINING PROTEIN"/>
    <property type="match status" value="1"/>
</dbReference>
<dbReference type="Gene3D" id="1.25.40.10">
    <property type="entry name" value="Tetratricopeptide repeat domain"/>
    <property type="match status" value="4"/>
</dbReference>
<evidence type="ECO:0000256" key="2">
    <source>
        <dbReference type="ARBA" id="ARBA00061659"/>
    </source>
</evidence>
<dbReference type="Pfam" id="PF13041">
    <property type="entry name" value="PPR_2"/>
    <property type="match status" value="2"/>
</dbReference>
<feature type="repeat" description="PPR" evidence="3">
    <location>
        <begin position="400"/>
        <end position="434"/>
    </location>
</feature>